<dbReference type="InterPro" id="IPR011766">
    <property type="entry name" value="TPP_enzyme_TPP-bd"/>
</dbReference>
<evidence type="ECO:0000256" key="11">
    <source>
        <dbReference type="RuleBase" id="RU362132"/>
    </source>
</evidence>
<dbReference type="InterPro" id="IPR012001">
    <property type="entry name" value="Thiamin_PyroP_enz_TPP-bd_dom"/>
</dbReference>
<evidence type="ECO:0000256" key="5">
    <source>
        <dbReference type="ARBA" id="ARBA00020054"/>
    </source>
</evidence>
<dbReference type="InterPro" id="IPR000399">
    <property type="entry name" value="TPP-bd_CS"/>
</dbReference>
<dbReference type="InterPro" id="IPR047213">
    <property type="entry name" value="TPP_PYR_PDC_IPDC-like"/>
</dbReference>
<evidence type="ECO:0000256" key="9">
    <source>
        <dbReference type="ARBA" id="ARBA00023052"/>
    </source>
</evidence>
<evidence type="ECO:0000256" key="1">
    <source>
        <dbReference type="ARBA" id="ARBA00001920"/>
    </source>
</evidence>
<dbReference type="Pfam" id="PF02776">
    <property type="entry name" value="TPP_enzyme_N"/>
    <property type="match status" value="1"/>
</dbReference>
<dbReference type="RefSeq" id="WP_359260441.1">
    <property type="nucleotide sequence ID" value="NZ_JBFAEG010000034.1"/>
</dbReference>
<feature type="region of interest" description="Disordered" evidence="12">
    <location>
        <begin position="344"/>
        <end position="366"/>
    </location>
</feature>
<evidence type="ECO:0000259" key="15">
    <source>
        <dbReference type="Pfam" id="PF02776"/>
    </source>
</evidence>
<feature type="domain" description="Thiamine pyrophosphate enzyme TPP-binding" evidence="14">
    <location>
        <begin position="406"/>
        <end position="536"/>
    </location>
</feature>
<keyword evidence="8" id="KW-0460">Magnesium</keyword>
<dbReference type="InterPro" id="IPR047214">
    <property type="entry name" value="TPP_PDC_IPDC"/>
</dbReference>
<dbReference type="EMBL" id="JBFAEG010000034">
    <property type="protein sequence ID" value="MEU5712258.1"/>
    <property type="molecule type" value="Genomic_DNA"/>
</dbReference>
<gene>
    <name evidence="16" type="ORF">AB0H04_36365</name>
</gene>
<dbReference type="Gene3D" id="3.40.50.1220">
    <property type="entry name" value="TPP-binding domain"/>
    <property type="match status" value="1"/>
</dbReference>
<evidence type="ECO:0000256" key="3">
    <source>
        <dbReference type="ARBA" id="ARBA00002938"/>
    </source>
</evidence>
<dbReference type="SUPFAM" id="SSF52467">
    <property type="entry name" value="DHS-like NAD/FAD-binding domain"/>
    <property type="match status" value="1"/>
</dbReference>
<comment type="function">
    <text evidence="3">Decarboxylates branched-chain and aromatic alpha-keto acids to aldehydes.</text>
</comment>
<dbReference type="Pfam" id="PF00205">
    <property type="entry name" value="TPP_enzyme_M"/>
    <property type="match status" value="1"/>
</dbReference>
<comment type="cofactor">
    <cofactor evidence="1">
        <name>a metal cation</name>
        <dbReference type="ChEBI" id="CHEBI:25213"/>
    </cofactor>
</comment>
<dbReference type="InterPro" id="IPR012000">
    <property type="entry name" value="Thiamin_PyroP_enz_cen_dom"/>
</dbReference>
<feature type="domain" description="Thiamine pyrophosphate enzyme N-terminal TPP-binding" evidence="15">
    <location>
        <begin position="11"/>
        <end position="116"/>
    </location>
</feature>
<dbReference type="PIRSF" id="PIRSF036565">
    <property type="entry name" value="Pyruvt_ip_decrb"/>
    <property type="match status" value="1"/>
</dbReference>
<evidence type="ECO:0000313" key="16">
    <source>
        <dbReference type="EMBL" id="MEU5712258.1"/>
    </source>
</evidence>
<dbReference type="InterPro" id="IPR029061">
    <property type="entry name" value="THDP-binding"/>
</dbReference>
<dbReference type="PROSITE" id="PS00187">
    <property type="entry name" value="TPP_ENZYMES"/>
    <property type="match status" value="1"/>
</dbReference>
<dbReference type="InterPro" id="IPR012110">
    <property type="entry name" value="PDC/IPDC-like"/>
</dbReference>
<keyword evidence="17" id="KW-1185">Reference proteome</keyword>
<sequence length="562" mass="58791">MSTFEPPPTVTVAEYLLHRLASLRVNHLFGVPGDYNLAILDTVLASAEVEWVGTANELGAAYAADGYARTRGFGALLTTFGVGELSAVNGIAGSYAERVPLVHITVSPPQAAERTGAVLHHTAADGDYDRFARAHAPVVCASAVLRPPTAAREIDRVLTTALRDSRPGYLRLPSDVAAATVGAPVGALGRPAEVNEESRAAFRAAAEARIARSRSVAVLTDFLADRFRAQDALAALISAADLPWAALASGKTVLPEDTPGFAGVYCGALAVPEARAAVEGADLLIRVGVVLADTTTGGFTHAFDPGAGIDVAPYSATVDGKTFDGLPMAATLDVLTDLFAHRPGGVRRSSRPAPSAVPRTSADPAGPLTQAHLWQALASWTRPDTTVVAEQGTSFFGMCTERLPGGAKFIAQPLWGSIGYTLPALLGAQLADPSRRGLLLIGDGSAQMTIQELGTLARQRLTPVIVLVNNDGYTVERAIHGPRAAYHDIAAWDWQAVPAALGVPDALALRAATPAELATALEAAERTTDRMVFIEVRTGLDDTPELLHRLADNVRARNGGEA</sequence>
<name>A0ABV3AJZ3_9ACTN</name>
<dbReference type="Pfam" id="PF02775">
    <property type="entry name" value="TPP_enzyme_C"/>
    <property type="match status" value="1"/>
</dbReference>
<proteinExistence type="inferred from homology"/>
<comment type="cofactor">
    <cofactor evidence="2">
        <name>thiamine diphosphate</name>
        <dbReference type="ChEBI" id="CHEBI:58937"/>
    </cofactor>
</comment>
<feature type="domain" description="Thiamine pyrophosphate enzyme central" evidence="13">
    <location>
        <begin position="205"/>
        <end position="312"/>
    </location>
</feature>
<keyword evidence="7" id="KW-0210">Decarboxylase</keyword>
<keyword evidence="9 11" id="KW-0786">Thiamine pyrophosphate</keyword>
<evidence type="ECO:0000259" key="14">
    <source>
        <dbReference type="Pfam" id="PF02775"/>
    </source>
</evidence>
<dbReference type="PANTHER" id="PTHR43452">
    <property type="entry name" value="PYRUVATE DECARBOXYLASE"/>
    <property type="match status" value="1"/>
</dbReference>
<comment type="similarity">
    <text evidence="4 11">Belongs to the TPP enzyme family.</text>
</comment>
<comment type="caution">
    <text evidence="16">The sequence shown here is derived from an EMBL/GenBank/DDBJ whole genome shotgun (WGS) entry which is preliminary data.</text>
</comment>
<reference evidence="16 17" key="1">
    <citation type="submission" date="2024-06" db="EMBL/GenBank/DDBJ databases">
        <title>The Natural Products Discovery Center: Release of the First 8490 Sequenced Strains for Exploring Actinobacteria Biosynthetic Diversity.</title>
        <authorList>
            <person name="Kalkreuter E."/>
            <person name="Kautsar S.A."/>
            <person name="Yang D."/>
            <person name="Bader C.D."/>
            <person name="Teijaro C.N."/>
            <person name="Fluegel L."/>
            <person name="Davis C.M."/>
            <person name="Simpson J.R."/>
            <person name="Lauterbach L."/>
            <person name="Steele A.D."/>
            <person name="Gui C."/>
            <person name="Meng S."/>
            <person name="Li G."/>
            <person name="Viehrig K."/>
            <person name="Ye F."/>
            <person name="Su P."/>
            <person name="Kiefer A.F."/>
            <person name="Nichols A."/>
            <person name="Cepeda A.J."/>
            <person name="Yan W."/>
            <person name="Fan B."/>
            <person name="Jiang Y."/>
            <person name="Adhikari A."/>
            <person name="Zheng C.-J."/>
            <person name="Schuster L."/>
            <person name="Cowan T.M."/>
            <person name="Smanski M.J."/>
            <person name="Chevrette M.G."/>
            <person name="De Carvalho L.P.S."/>
            <person name="Shen B."/>
        </authorList>
    </citation>
    <scope>NUCLEOTIDE SEQUENCE [LARGE SCALE GENOMIC DNA]</scope>
    <source>
        <strain evidence="16 17">NPDC020594</strain>
    </source>
</reference>
<evidence type="ECO:0000256" key="7">
    <source>
        <dbReference type="ARBA" id="ARBA00022793"/>
    </source>
</evidence>
<dbReference type="Proteomes" id="UP001551011">
    <property type="component" value="Unassembled WGS sequence"/>
</dbReference>
<evidence type="ECO:0000256" key="12">
    <source>
        <dbReference type="SAM" id="MobiDB-lite"/>
    </source>
</evidence>
<evidence type="ECO:0000313" key="17">
    <source>
        <dbReference type="Proteomes" id="UP001551011"/>
    </source>
</evidence>
<dbReference type="SUPFAM" id="SSF52518">
    <property type="entry name" value="Thiamin diphosphate-binding fold (THDP-binding)"/>
    <property type="match status" value="2"/>
</dbReference>
<keyword evidence="10" id="KW-0456">Lyase</keyword>
<protein>
    <recommendedName>
        <fullName evidence="5">Alpha-keto-acid decarboxylase</fullName>
    </recommendedName>
</protein>
<evidence type="ECO:0000256" key="10">
    <source>
        <dbReference type="ARBA" id="ARBA00023239"/>
    </source>
</evidence>
<dbReference type="Gene3D" id="3.40.50.970">
    <property type="match status" value="2"/>
</dbReference>
<organism evidence="16 17">
    <name type="scientific">Streptomyces flaveolus</name>
    <dbReference type="NCBI Taxonomy" id="67297"/>
    <lineage>
        <taxon>Bacteria</taxon>
        <taxon>Bacillati</taxon>
        <taxon>Actinomycetota</taxon>
        <taxon>Actinomycetes</taxon>
        <taxon>Kitasatosporales</taxon>
        <taxon>Streptomycetaceae</taxon>
        <taxon>Streptomyces</taxon>
    </lineage>
</organism>
<evidence type="ECO:0000256" key="4">
    <source>
        <dbReference type="ARBA" id="ARBA00007812"/>
    </source>
</evidence>
<dbReference type="InterPro" id="IPR029035">
    <property type="entry name" value="DHS-like_NAD/FAD-binding_dom"/>
</dbReference>
<dbReference type="PANTHER" id="PTHR43452:SF30">
    <property type="entry name" value="PYRUVATE DECARBOXYLASE ISOZYME 1-RELATED"/>
    <property type="match status" value="1"/>
</dbReference>
<evidence type="ECO:0000259" key="13">
    <source>
        <dbReference type="Pfam" id="PF00205"/>
    </source>
</evidence>
<accession>A0ABV3AJZ3</accession>
<dbReference type="CDD" id="cd02005">
    <property type="entry name" value="TPP_PDC_IPDC"/>
    <property type="match status" value="1"/>
</dbReference>
<evidence type="ECO:0000256" key="8">
    <source>
        <dbReference type="ARBA" id="ARBA00022842"/>
    </source>
</evidence>
<keyword evidence="6" id="KW-0479">Metal-binding</keyword>
<evidence type="ECO:0000256" key="6">
    <source>
        <dbReference type="ARBA" id="ARBA00022723"/>
    </source>
</evidence>
<dbReference type="CDD" id="cd07038">
    <property type="entry name" value="TPP_PYR_PDC_IPDC_like"/>
    <property type="match status" value="1"/>
</dbReference>
<evidence type="ECO:0000256" key="2">
    <source>
        <dbReference type="ARBA" id="ARBA00001964"/>
    </source>
</evidence>